<dbReference type="EMBL" id="JARKIE010000148">
    <property type="protein sequence ID" value="KAJ7675492.1"/>
    <property type="molecule type" value="Genomic_DNA"/>
</dbReference>
<name>A0AAD7G7R8_MYCRO</name>
<accession>A0AAD7G7R8</accession>
<dbReference type="SUPFAM" id="SSF52047">
    <property type="entry name" value="RNI-like"/>
    <property type="match status" value="1"/>
</dbReference>
<dbReference type="AlphaFoldDB" id="A0AAD7G7R8"/>
<gene>
    <name evidence="1" type="ORF">B0H17DRAFT_833674</name>
</gene>
<feature type="non-terminal residue" evidence="1">
    <location>
        <position position="1"/>
    </location>
</feature>
<feature type="non-terminal residue" evidence="1">
    <location>
        <position position="364"/>
    </location>
</feature>
<sequence>SMTMSLLSLPNELLIIIFENPKFPVDHLCVLAVLCRRLHFLALPIYFARNGMPAPSKTAVVTLRDDGMDMLAALRMALFVSSVEDITCIFPHPSCTSIFPLLPHVGRFRKFISRFPSVKRVTLQLDSRNSMCNAVGDDAALRAWSSALGGLLNSLVERRCTELTVRYGGYLTQSYTLSAGSAVRQTKRVRRAMKAIKKMFRPRGTMAGKGWEFRRAPDQGRERGLTSISSTPSRARKLTSLHIQSAVLVTPPCLNWTLSALRHCPITSLSLSQISLDKKLWNASLSLIAKAGVHLTDISLSELEAISDVEILAFCACLSRLTSLNIGRNEQARGTPTKYENGVVPEFRALARLTAPADFILYCL</sequence>
<evidence type="ECO:0008006" key="3">
    <source>
        <dbReference type="Google" id="ProtNLM"/>
    </source>
</evidence>
<evidence type="ECO:0000313" key="1">
    <source>
        <dbReference type="EMBL" id="KAJ7675492.1"/>
    </source>
</evidence>
<organism evidence="1 2">
    <name type="scientific">Mycena rosella</name>
    <name type="common">Pink bonnet</name>
    <name type="synonym">Agaricus rosellus</name>
    <dbReference type="NCBI Taxonomy" id="1033263"/>
    <lineage>
        <taxon>Eukaryota</taxon>
        <taxon>Fungi</taxon>
        <taxon>Dikarya</taxon>
        <taxon>Basidiomycota</taxon>
        <taxon>Agaricomycotina</taxon>
        <taxon>Agaricomycetes</taxon>
        <taxon>Agaricomycetidae</taxon>
        <taxon>Agaricales</taxon>
        <taxon>Marasmiineae</taxon>
        <taxon>Mycenaceae</taxon>
        <taxon>Mycena</taxon>
    </lineage>
</organism>
<reference evidence="1" key="1">
    <citation type="submission" date="2023-03" db="EMBL/GenBank/DDBJ databases">
        <title>Massive genome expansion in bonnet fungi (Mycena s.s.) driven by repeated elements and novel gene families across ecological guilds.</title>
        <authorList>
            <consortium name="Lawrence Berkeley National Laboratory"/>
            <person name="Harder C.B."/>
            <person name="Miyauchi S."/>
            <person name="Viragh M."/>
            <person name="Kuo A."/>
            <person name="Thoen E."/>
            <person name="Andreopoulos B."/>
            <person name="Lu D."/>
            <person name="Skrede I."/>
            <person name="Drula E."/>
            <person name="Henrissat B."/>
            <person name="Morin E."/>
            <person name="Kohler A."/>
            <person name="Barry K."/>
            <person name="LaButti K."/>
            <person name="Morin E."/>
            <person name="Salamov A."/>
            <person name="Lipzen A."/>
            <person name="Mereny Z."/>
            <person name="Hegedus B."/>
            <person name="Baldrian P."/>
            <person name="Stursova M."/>
            <person name="Weitz H."/>
            <person name="Taylor A."/>
            <person name="Grigoriev I.V."/>
            <person name="Nagy L.G."/>
            <person name="Martin F."/>
            <person name="Kauserud H."/>
        </authorList>
    </citation>
    <scope>NUCLEOTIDE SEQUENCE</scope>
    <source>
        <strain evidence="1">CBHHK067</strain>
    </source>
</reference>
<evidence type="ECO:0000313" key="2">
    <source>
        <dbReference type="Proteomes" id="UP001221757"/>
    </source>
</evidence>
<dbReference type="Proteomes" id="UP001221757">
    <property type="component" value="Unassembled WGS sequence"/>
</dbReference>
<protein>
    <recommendedName>
        <fullName evidence="3">F-box domain-containing protein</fullName>
    </recommendedName>
</protein>
<dbReference type="InterPro" id="IPR032675">
    <property type="entry name" value="LRR_dom_sf"/>
</dbReference>
<proteinExistence type="predicted"/>
<comment type="caution">
    <text evidence="1">The sequence shown here is derived from an EMBL/GenBank/DDBJ whole genome shotgun (WGS) entry which is preliminary data.</text>
</comment>
<keyword evidence="2" id="KW-1185">Reference proteome</keyword>
<dbReference type="Gene3D" id="3.80.10.10">
    <property type="entry name" value="Ribonuclease Inhibitor"/>
    <property type="match status" value="1"/>
</dbReference>